<protein>
    <submittedName>
        <fullName evidence="7">Cobalt ECF transporter T component CbiQ</fullName>
    </submittedName>
</protein>
<keyword evidence="8" id="KW-1185">Reference proteome</keyword>
<dbReference type="PANTHER" id="PTHR34857">
    <property type="entry name" value="SLL0384 PROTEIN"/>
    <property type="match status" value="1"/>
</dbReference>
<name>A0ABU4VKU7_9ACTN</name>
<reference evidence="7 8" key="1">
    <citation type="submission" date="2023-11" db="EMBL/GenBank/DDBJ databases">
        <authorList>
            <person name="Xu M."/>
            <person name="Jiang T."/>
        </authorList>
    </citation>
    <scope>NUCLEOTIDE SEQUENCE [LARGE SCALE GENOMIC DNA]</scope>
    <source>
        <strain evidence="7 8">SD</strain>
    </source>
</reference>
<dbReference type="Pfam" id="PF02361">
    <property type="entry name" value="CbiQ"/>
    <property type="match status" value="1"/>
</dbReference>
<dbReference type="EMBL" id="JAXAVX010000003">
    <property type="protein sequence ID" value="MDX8151546.1"/>
    <property type="molecule type" value="Genomic_DNA"/>
</dbReference>
<dbReference type="CDD" id="cd16914">
    <property type="entry name" value="EcfT"/>
    <property type="match status" value="1"/>
</dbReference>
<keyword evidence="5 6" id="KW-0472">Membrane</keyword>
<gene>
    <name evidence="7" type="primary">cbiQ</name>
    <name evidence="7" type="ORF">SK069_08090</name>
</gene>
<dbReference type="PANTHER" id="PTHR34857:SF2">
    <property type="entry name" value="SLL0384 PROTEIN"/>
    <property type="match status" value="1"/>
</dbReference>
<dbReference type="InterPro" id="IPR051611">
    <property type="entry name" value="ECF_transporter_component"/>
</dbReference>
<dbReference type="NCBIfam" id="TIGR02454">
    <property type="entry name" value="ECF_T_CbiQ"/>
    <property type="match status" value="1"/>
</dbReference>
<dbReference type="InterPro" id="IPR012809">
    <property type="entry name" value="ECF_CbiQ"/>
</dbReference>
<dbReference type="Proteomes" id="UP001277761">
    <property type="component" value="Unassembled WGS sequence"/>
</dbReference>
<evidence type="ECO:0000256" key="6">
    <source>
        <dbReference type="SAM" id="Phobius"/>
    </source>
</evidence>
<evidence type="ECO:0000313" key="7">
    <source>
        <dbReference type="EMBL" id="MDX8151546.1"/>
    </source>
</evidence>
<keyword evidence="2" id="KW-1003">Cell membrane</keyword>
<feature type="transmembrane region" description="Helical" evidence="6">
    <location>
        <begin position="46"/>
        <end position="67"/>
    </location>
</feature>
<dbReference type="RefSeq" id="WP_319953701.1">
    <property type="nucleotide sequence ID" value="NZ_JAXAVX010000003.1"/>
</dbReference>
<organism evidence="7 8">
    <name type="scientific">Patulibacter brassicae</name>
    <dbReference type="NCBI Taxonomy" id="1705717"/>
    <lineage>
        <taxon>Bacteria</taxon>
        <taxon>Bacillati</taxon>
        <taxon>Actinomycetota</taxon>
        <taxon>Thermoleophilia</taxon>
        <taxon>Solirubrobacterales</taxon>
        <taxon>Patulibacteraceae</taxon>
        <taxon>Patulibacter</taxon>
    </lineage>
</organism>
<dbReference type="InterPro" id="IPR003339">
    <property type="entry name" value="ABC/ECF_trnsptr_transmembrane"/>
</dbReference>
<evidence type="ECO:0000256" key="3">
    <source>
        <dbReference type="ARBA" id="ARBA00022692"/>
    </source>
</evidence>
<evidence type="ECO:0000256" key="1">
    <source>
        <dbReference type="ARBA" id="ARBA00004651"/>
    </source>
</evidence>
<sequence>MSGAAHGGNEELLRLDTPLHRLPAQCKVATLLLFALAVALSPTHAVWPYGLHLLLVLAAALVARVPLLQLASRLVIEIPFVLFVLLLPFVTQGEETHVLGVGLSIDGLWTAWAIVAKASLVLLATAVVAACTPPAAILAGVDRLRAPKVLTAIAGFTIRYVEVVLDELQRMRIARVARGDDPRFVWQARATIRSAGTLLVRCFERGERVHLAMISRGYDGGMPPGLLTVPATRVEWLGVAGLVTVAASITVASRLVVG</sequence>
<keyword evidence="4 6" id="KW-1133">Transmembrane helix</keyword>
<evidence type="ECO:0000313" key="8">
    <source>
        <dbReference type="Proteomes" id="UP001277761"/>
    </source>
</evidence>
<proteinExistence type="predicted"/>
<keyword evidence="3 6" id="KW-0812">Transmembrane</keyword>
<comment type="subcellular location">
    <subcellularLocation>
        <location evidence="1">Cell membrane</location>
        <topology evidence="1">Multi-pass membrane protein</topology>
    </subcellularLocation>
</comment>
<accession>A0ABU4VKU7</accession>
<evidence type="ECO:0000256" key="2">
    <source>
        <dbReference type="ARBA" id="ARBA00022475"/>
    </source>
</evidence>
<evidence type="ECO:0000256" key="4">
    <source>
        <dbReference type="ARBA" id="ARBA00022989"/>
    </source>
</evidence>
<evidence type="ECO:0000256" key="5">
    <source>
        <dbReference type="ARBA" id="ARBA00023136"/>
    </source>
</evidence>
<feature type="transmembrane region" description="Helical" evidence="6">
    <location>
        <begin position="74"/>
        <end position="91"/>
    </location>
</feature>
<comment type="caution">
    <text evidence="7">The sequence shown here is derived from an EMBL/GenBank/DDBJ whole genome shotgun (WGS) entry which is preliminary data.</text>
</comment>